<dbReference type="CTD" id="9827136"/>
<dbReference type="Pfam" id="PF07735">
    <property type="entry name" value="FBA_2"/>
    <property type="match status" value="1"/>
</dbReference>
<organism evidence="2 3">
    <name type="scientific">Caenorhabditis remanei</name>
    <name type="common">Caenorhabditis vulgaris</name>
    <dbReference type="NCBI Taxonomy" id="31234"/>
    <lineage>
        <taxon>Eukaryota</taxon>
        <taxon>Metazoa</taxon>
        <taxon>Ecdysozoa</taxon>
        <taxon>Nematoda</taxon>
        <taxon>Chromadorea</taxon>
        <taxon>Rhabditida</taxon>
        <taxon>Rhabditina</taxon>
        <taxon>Rhabditomorpha</taxon>
        <taxon>Rhabditoidea</taxon>
        <taxon>Rhabditidae</taxon>
        <taxon>Peloderinae</taxon>
        <taxon>Caenorhabditis</taxon>
    </lineage>
</organism>
<feature type="domain" description="F-box" evidence="1">
    <location>
        <begin position="4"/>
        <end position="53"/>
    </location>
</feature>
<dbReference type="PANTHER" id="PTHR22899">
    <property type="entry name" value="CYCLIN-RELATED F-BOX FAMILY"/>
    <property type="match status" value="1"/>
</dbReference>
<accession>A0A6A5GIN6</accession>
<proteinExistence type="predicted"/>
<dbReference type="PROSITE" id="PS50181">
    <property type="entry name" value="FBOX"/>
    <property type="match status" value="1"/>
</dbReference>
<name>A0A6A5GIN6_CAERE</name>
<reference evidence="2 3" key="1">
    <citation type="submission" date="2019-12" db="EMBL/GenBank/DDBJ databases">
        <title>Chromosome-level assembly of the Caenorhabditis remanei genome.</title>
        <authorList>
            <person name="Teterina A.A."/>
            <person name="Willis J.H."/>
            <person name="Phillips P.C."/>
        </authorList>
    </citation>
    <scope>NUCLEOTIDE SEQUENCE [LARGE SCALE GENOMIC DNA]</scope>
    <source>
        <strain evidence="2 3">PX506</strain>
        <tissue evidence="2">Whole organism</tissue>
    </source>
</reference>
<dbReference type="InterPro" id="IPR053222">
    <property type="entry name" value="Zygotic_Embryogenesis-Asso"/>
</dbReference>
<dbReference type="InterPro" id="IPR001810">
    <property type="entry name" value="F-box_dom"/>
</dbReference>
<sequence>MTTVFPLLRLPYLVLMPILEQMELMERIALSLLSKRARMFLKLLKMKGEYINLWLKDNKIKIGVLFDNGEQLRMDISMIRYQEVSIIVYYQNLKCEHYYIQRWHGTLPPIDYVLPIMDVTHCMLVKQLVFPKVSELDPGYDTTIPLLAKLPKIDEVGVEDFTSNSFSWDSRLQNVLRIVFPVTSAVTIPYHALKPEELREIIRGNFESVTVRKYSVDYMPNHDMKFSLNDLKMTSVRSLEIAGPAFEVEDLNRYFKLWKQKKCNLRLEYLQVATMGCERRKLINLLLKGLKVGIYCYFGTEQTFRVLGNIKPFISEIEDERPTWETEITRSDGRTATIRIGSHGTVCFYVWPESTDDTTNIEPNQSSFMQLLLAVSPESCGRCSEQQLHQFLEASQGVLTSLSTGYGRRRRGNEVVISVEEVEVQMRRNQ</sequence>
<dbReference type="GeneID" id="9827136"/>
<dbReference type="RefSeq" id="XP_053582933.1">
    <property type="nucleotide sequence ID" value="XM_053734020.1"/>
</dbReference>
<dbReference type="Proteomes" id="UP000483820">
    <property type="component" value="Chromosome V"/>
</dbReference>
<dbReference type="PANTHER" id="PTHR22899:SF0">
    <property type="entry name" value="F-BOX ASSOCIATED DOMAIN-CONTAINING PROTEIN-RELATED"/>
    <property type="match status" value="1"/>
</dbReference>
<evidence type="ECO:0000259" key="1">
    <source>
        <dbReference type="PROSITE" id="PS50181"/>
    </source>
</evidence>
<protein>
    <recommendedName>
        <fullName evidence="1">F-box domain-containing protein</fullName>
    </recommendedName>
</protein>
<dbReference type="AlphaFoldDB" id="A0A6A5GIN6"/>
<dbReference type="InterPro" id="IPR012885">
    <property type="entry name" value="F-box_Sdz-33"/>
</dbReference>
<comment type="caution">
    <text evidence="2">The sequence shown here is derived from an EMBL/GenBank/DDBJ whole genome shotgun (WGS) entry which is preliminary data.</text>
</comment>
<gene>
    <name evidence="2" type="ORF">GCK72_021106</name>
</gene>
<dbReference type="KEGG" id="crq:GCK72_021106"/>
<evidence type="ECO:0000313" key="3">
    <source>
        <dbReference type="Proteomes" id="UP000483820"/>
    </source>
</evidence>
<evidence type="ECO:0000313" key="2">
    <source>
        <dbReference type="EMBL" id="KAF1754543.1"/>
    </source>
</evidence>
<dbReference type="Pfam" id="PF00646">
    <property type="entry name" value="F-box"/>
    <property type="match status" value="1"/>
</dbReference>
<dbReference type="EMBL" id="WUAV01000005">
    <property type="protein sequence ID" value="KAF1754543.1"/>
    <property type="molecule type" value="Genomic_DNA"/>
</dbReference>